<evidence type="ECO:0000256" key="2">
    <source>
        <dbReference type="SAM" id="MobiDB-lite"/>
    </source>
</evidence>
<evidence type="ECO:0000313" key="3">
    <source>
        <dbReference type="EMBL" id="EGC33741.1"/>
    </source>
</evidence>
<accession>F0ZQQ0</accession>
<feature type="compositionally biased region" description="Low complexity" evidence="2">
    <location>
        <begin position="82"/>
        <end position="96"/>
    </location>
</feature>
<keyword evidence="1" id="KW-0677">Repeat</keyword>
<dbReference type="InterPro" id="IPR008615">
    <property type="entry name" value="FNIP"/>
</dbReference>
<dbReference type="PANTHER" id="PTHR32134:SF92">
    <property type="entry name" value="FNIP REPEAT-CONTAINING PROTEIN"/>
    <property type="match status" value="1"/>
</dbReference>
<dbReference type="Proteomes" id="UP000001064">
    <property type="component" value="Unassembled WGS sequence"/>
</dbReference>
<gene>
    <name evidence="3" type="ORF">DICPUDRAFT_80515</name>
</gene>
<proteinExistence type="predicted"/>
<dbReference type="GeneID" id="10503087"/>
<dbReference type="InterPro" id="IPR051251">
    <property type="entry name" value="STK_FNIP-Repeat"/>
</dbReference>
<evidence type="ECO:0000313" key="4">
    <source>
        <dbReference type="Proteomes" id="UP000001064"/>
    </source>
</evidence>
<reference evidence="4" key="1">
    <citation type="journal article" date="2011" name="Genome Biol.">
        <title>Comparative genomics of the social amoebae Dictyostelium discoideum and Dictyostelium purpureum.</title>
        <authorList>
            <consortium name="US DOE Joint Genome Institute (JGI-PGF)"/>
            <person name="Sucgang R."/>
            <person name="Kuo A."/>
            <person name="Tian X."/>
            <person name="Salerno W."/>
            <person name="Parikh A."/>
            <person name="Feasley C.L."/>
            <person name="Dalin E."/>
            <person name="Tu H."/>
            <person name="Huang E."/>
            <person name="Barry K."/>
            <person name="Lindquist E."/>
            <person name="Shapiro H."/>
            <person name="Bruce D."/>
            <person name="Schmutz J."/>
            <person name="Salamov A."/>
            <person name="Fey P."/>
            <person name="Gaudet P."/>
            <person name="Anjard C."/>
            <person name="Babu M.M."/>
            <person name="Basu S."/>
            <person name="Bushmanova Y."/>
            <person name="van der Wel H."/>
            <person name="Katoh-Kurasawa M."/>
            <person name="Dinh C."/>
            <person name="Coutinho P.M."/>
            <person name="Saito T."/>
            <person name="Elias M."/>
            <person name="Schaap P."/>
            <person name="Kay R.R."/>
            <person name="Henrissat B."/>
            <person name="Eichinger L."/>
            <person name="Rivero F."/>
            <person name="Putnam N.H."/>
            <person name="West C.M."/>
            <person name="Loomis W.F."/>
            <person name="Chisholm R.L."/>
            <person name="Shaulsky G."/>
            <person name="Strassmann J.E."/>
            <person name="Queller D.C."/>
            <person name="Kuspa A."/>
            <person name="Grigoriev I.V."/>
        </authorList>
    </citation>
    <scope>NUCLEOTIDE SEQUENCE [LARGE SCALE GENOMIC DNA]</scope>
    <source>
        <strain evidence="4">QSDP1</strain>
    </source>
</reference>
<evidence type="ECO:0008006" key="5">
    <source>
        <dbReference type="Google" id="ProtNLM"/>
    </source>
</evidence>
<feature type="region of interest" description="Disordered" evidence="2">
    <location>
        <begin position="81"/>
        <end position="109"/>
    </location>
</feature>
<dbReference type="VEuPathDB" id="AmoebaDB:DICPUDRAFT_80515"/>
<dbReference type="RefSeq" id="XP_003289740.1">
    <property type="nucleotide sequence ID" value="XM_003289692.1"/>
</dbReference>
<dbReference type="Pfam" id="PF05725">
    <property type="entry name" value="FNIP"/>
    <property type="match status" value="1"/>
</dbReference>
<dbReference type="OMA" id="EINSHEY"/>
<keyword evidence="4" id="KW-1185">Reference proteome</keyword>
<feature type="compositionally biased region" description="Acidic residues" evidence="2">
    <location>
        <begin position="97"/>
        <end position="107"/>
    </location>
</feature>
<protein>
    <recommendedName>
        <fullName evidence="5">FNIP repeat-containing protein</fullName>
    </recommendedName>
</protein>
<dbReference type="PANTHER" id="PTHR32134">
    <property type="entry name" value="FNIP REPEAT-CONTAINING PROTEIN"/>
    <property type="match status" value="1"/>
</dbReference>
<evidence type="ECO:0000256" key="1">
    <source>
        <dbReference type="ARBA" id="ARBA00022737"/>
    </source>
</evidence>
<sequence>MDTLFYKVFKNIYINHLIIKHLLIYNKYNNKIKININNDTDIINFLANPYKSYMKSIEINDNDDIKKLLYIQDLDLISHPVNNNSTDNNNNNNNEDNLSDNDNDYDNDYNNYKDPEINEIIKIINIHNIESIEINSHEYFKYCTEINLEFIKTLVLNRNKNTIHVSKSFNFSNIPSPIVNSNVLTSLELNDYNGQLTQLPKQLKILKMNTFNQTIKNDILPTSLTHLHLSQFNKPLSYNNEIILPNQLKILILDNFNNVIKSSKEFPESLEIIKLKSYTKEIKCFNNNNKNNSNNNNLNNLKYLKLLNNKNNNKNIKSFPNIKKYKLKSFVDDSVICELPATIKTFSIFSKSITLDLGQYNGNIANIKCTMSQLESIPKTIKKLYINGGFDGFKNGSDQQFNNLKSLYIDFFNEASDTSNNQNENPPQTFKYPKSIKRLKVSLMDEYNKSNFDYSTILPTNQLKSFKLEDSFDFSLEKGSNFLSNFGASLQHLDLGHQCIINFNQLNLSTTLTSLKYLATSIENINSSTLFPPSLQYLNIIVFSFGKNKTITYIPDTVKCLIALGPDILFNLPSRSIENLDSIYISNTNKLLTTPNSVDSLLFSKTKVLNLVSNLNVKFKHIYKICKIK</sequence>
<dbReference type="AlphaFoldDB" id="F0ZQQ0"/>
<dbReference type="EMBL" id="GL871128">
    <property type="protein sequence ID" value="EGC33741.1"/>
    <property type="molecule type" value="Genomic_DNA"/>
</dbReference>
<dbReference type="InParanoid" id="F0ZQQ0"/>
<organism evidence="3 4">
    <name type="scientific">Dictyostelium purpureum</name>
    <name type="common">Slime mold</name>
    <dbReference type="NCBI Taxonomy" id="5786"/>
    <lineage>
        <taxon>Eukaryota</taxon>
        <taxon>Amoebozoa</taxon>
        <taxon>Evosea</taxon>
        <taxon>Eumycetozoa</taxon>
        <taxon>Dictyostelia</taxon>
        <taxon>Dictyosteliales</taxon>
        <taxon>Dictyosteliaceae</taxon>
        <taxon>Dictyostelium</taxon>
    </lineage>
</organism>
<name>F0ZQQ0_DICPU</name>
<dbReference type="KEGG" id="dpp:DICPUDRAFT_80515"/>